<accession>A0A1I1C468</accession>
<evidence type="ECO:0000256" key="2">
    <source>
        <dbReference type="ARBA" id="ARBA00022723"/>
    </source>
</evidence>
<dbReference type="SMART" id="SM00849">
    <property type="entry name" value="Lactamase_B"/>
    <property type="match status" value="1"/>
</dbReference>
<protein>
    <submittedName>
        <fullName evidence="6">Glyoxylase, beta-lactamase superfamily II</fullName>
    </submittedName>
</protein>
<evidence type="ECO:0000313" key="7">
    <source>
        <dbReference type="Proteomes" id="UP000243799"/>
    </source>
</evidence>
<evidence type="ECO:0000256" key="4">
    <source>
        <dbReference type="ARBA" id="ARBA00022833"/>
    </source>
</evidence>
<keyword evidence="7" id="KW-1185">Reference proteome</keyword>
<reference evidence="7" key="1">
    <citation type="submission" date="2016-10" db="EMBL/GenBank/DDBJ databases">
        <authorList>
            <person name="Varghese N."/>
            <person name="Submissions S."/>
        </authorList>
    </citation>
    <scope>NUCLEOTIDE SEQUENCE [LARGE SCALE GENOMIC DNA]</scope>
    <source>
        <strain evidence="7">CGMCC 4.3568</strain>
    </source>
</reference>
<evidence type="ECO:0000256" key="1">
    <source>
        <dbReference type="ARBA" id="ARBA00001947"/>
    </source>
</evidence>
<keyword evidence="2" id="KW-0479">Metal-binding</keyword>
<name>A0A1I1C468_9PSEU</name>
<dbReference type="SUPFAM" id="SSF56281">
    <property type="entry name" value="Metallo-hydrolase/oxidoreductase"/>
    <property type="match status" value="1"/>
</dbReference>
<keyword evidence="4" id="KW-0862">Zinc</keyword>
<dbReference type="GO" id="GO:0046872">
    <property type="term" value="F:metal ion binding"/>
    <property type="evidence" value="ECO:0007669"/>
    <property type="project" value="UniProtKB-KW"/>
</dbReference>
<dbReference type="PANTHER" id="PTHR46233:SF3">
    <property type="entry name" value="HYDROXYACYLGLUTATHIONE HYDROLASE GLOC"/>
    <property type="match status" value="1"/>
</dbReference>
<evidence type="ECO:0000256" key="3">
    <source>
        <dbReference type="ARBA" id="ARBA00022801"/>
    </source>
</evidence>
<dbReference type="InterPro" id="IPR001279">
    <property type="entry name" value="Metallo-B-lactamas"/>
</dbReference>
<keyword evidence="3" id="KW-0378">Hydrolase</keyword>
<evidence type="ECO:0000313" key="6">
    <source>
        <dbReference type="EMBL" id="SFB57449.1"/>
    </source>
</evidence>
<evidence type="ECO:0000259" key="5">
    <source>
        <dbReference type="SMART" id="SM00849"/>
    </source>
</evidence>
<dbReference type="Proteomes" id="UP000243799">
    <property type="component" value="Unassembled WGS sequence"/>
</dbReference>
<proteinExistence type="predicted"/>
<dbReference type="STRING" id="490629.SAMN05216266_1218"/>
<dbReference type="CDD" id="cd16275">
    <property type="entry name" value="BaeB-like_MBL-fold"/>
    <property type="match status" value="1"/>
</dbReference>
<dbReference type="GO" id="GO:0016787">
    <property type="term" value="F:hydrolase activity"/>
    <property type="evidence" value="ECO:0007669"/>
    <property type="project" value="UniProtKB-KW"/>
</dbReference>
<dbReference type="AlphaFoldDB" id="A0A1I1C468"/>
<dbReference type="EMBL" id="FOKG01000021">
    <property type="protein sequence ID" value="SFB57449.1"/>
    <property type="molecule type" value="Genomic_DNA"/>
</dbReference>
<gene>
    <name evidence="6" type="ORF">SAMN05216266_1218</name>
</gene>
<sequence length="276" mass="30092">MAALPDNISLGRRPWNCELAPWNCQLGRRNCELGGGITIGGMSDRLYFRQLLSGRDFAVGDPIATQMRNFSYLIGDRETGEAVIVDPAYAAGDLLEVLAGDGMRLTGVLATHHHPDHVGGEMMGFALPGVPELLALQQVPVHVNQAESEWVRRTTGISASDLVSHDHDDLLEVGAIPLRLLHTPGHTPGSQCFLLDGRLVAGDTLFLEGCGRTDFPGGDSDAMYRSLQWLAGLDGDPTVYPGHFYAAEPSASLDVVKQENFVFRPRSLEQWRTMFP</sequence>
<comment type="cofactor">
    <cofactor evidence="1">
        <name>Zn(2+)</name>
        <dbReference type="ChEBI" id="CHEBI:29105"/>
    </cofactor>
</comment>
<dbReference type="PANTHER" id="PTHR46233">
    <property type="entry name" value="HYDROXYACYLGLUTATHIONE HYDROLASE GLOC"/>
    <property type="match status" value="1"/>
</dbReference>
<dbReference type="InterPro" id="IPR051453">
    <property type="entry name" value="MBL_Glyoxalase_II"/>
</dbReference>
<dbReference type="Gene3D" id="3.60.15.10">
    <property type="entry name" value="Ribonuclease Z/Hydroxyacylglutathione hydrolase-like"/>
    <property type="match status" value="1"/>
</dbReference>
<dbReference type="InterPro" id="IPR036866">
    <property type="entry name" value="RibonucZ/Hydroxyglut_hydro"/>
</dbReference>
<feature type="domain" description="Metallo-beta-lactamase" evidence="5">
    <location>
        <begin position="68"/>
        <end position="243"/>
    </location>
</feature>
<dbReference type="Pfam" id="PF00753">
    <property type="entry name" value="Lactamase_B"/>
    <property type="match status" value="1"/>
</dbReference>
<organism evidence="6 7">
    <name type="scientific">Amycolatopsis marina</name>
    <dbReference type="NCBI Taxonomy" id="490629"/>
    <lineage>
        <taxon>Bacteria</taxon>
        <taxon>Bacillati</taxon>
        <taxon>Actinomycetota</taxon>
        <taxon>Actinomycetes</taxon>
        <taxon>Pseudonocardiales</taxon>
        <taxon>Pseudonocardiaceae</taxon>
        <taxon>Amycolatopsis</taxon>
    </lineage>
</organism>